<protein>
    <submittedName>
        <fullName evidence="3">Secreted protein</fullName>
    </submittedName>
</protein>
<reference evidence="3" key="1">
    <citation type="submission" date="2017-02" db="UniProtKB">
        <authorList>
            <consortium name="WormBaseParasite"/>
        </authorList>
    </citation>
    <scope>IDENTIFICATION</scope>
</reference>
<dbReference type="Proteomes" id="UP000274504">
    <property type="component" value="Unassembled WGS sequence"/>
</dbReference>
<reference evidence="1 2" key="2">
    <citation type="submission" date="2018-11" db="EMBL/GenBank/DDBJ databases">
        <authorList>
            <consortium name="Pathogen Informatics"/>
        </authorList>
    </citation>
    <scope>NUCLEOTIDE SEQUENCE [LARGE SCALE GENOMIC DNA]</scope>
</reference>
<name>A0A0R3SQ05_HYMDI</name>
<organism evidence="3">
    <name type="scientific">Hymenolepis diminuta</name>
    <name type="common">Rat tapeworm</name>
    <dbReference type="NCBI Taxonomy" id="6216"/>
    <lineage>
        <taxon>Eukaryota</taxon>
        <taxon>Metazoa</taxon>
        <taxon>Spiralia</taxon>
        <taxon>Lophotrochozoa</taxon>
        <taxon>Platyhelminthes</taxon>
        <taxon>Cestoda</taxon>
        <taxon>Eucestoda</taxon>
        <taxon>Cyclophyllidea</taxon>
        <taxon>Hymenolepididae</taxon>
        <taxon>Hymenolepis</taxon>
    </lineage>
</organism>
<evidence type="ECO:0000313" key="1">
    <source>
        <dbReference type="EMBL" id="VDL59425.1"/>
    </source>
</evidence>
<gene>
    <name evidence="1" type="ORF">HDID_LOCUS7107</name>
</gene>
<accession>A0A0R3SQ05</accession>
<dbReference type="WBParaSite" id="HDID_0000710901-mRNA-1">
    <property type="protein sequence ID" value="HDID_0000710901-mRNA-1"/>
    <property type="gene ID" value="HDID_0000710901"/>
</dbReference>
<sequence length="84" mass="9849">MHFFFKKLVSTLLNPAADPNHIFHLKPRRSAHSTIVLDNGFTPNRLAEPECQSKRLKPIIYRGIFSIYLPIKLKRHPDSRRDKL</sequence>
<evidence type="ECO:0000313" key="2">
    <source>
        <dbReference type="Proteomes" id="UP000274504"/>
    </source>
</evidence>
<proteinExistence type="predicted"/>
<dbReference type="AlphaFoldDB" id="A0A0R3SQ05"/>
<evidence type="ECO:0000313" key="3">
    <source>
        <dbReference type="WBParaSite" id="HDID_0000710901-mRNA-1"/>
    </source>
</evidence>
<dbReference type="EMBL" id="UYSG01010904">
    <property type="protein sequence ID" value="VDL59425.1"/>
    <property type="molecule type" value="Genomic_DNA"/>
</dbReference>